<feature type="transmembrane region" description="Helical" evidence="5">
    <location>
        <begin position="49"/>
        <end position="66"/>
    </location>
</feature>
<dbReference type="Proteomes" id="UP000536442">
    <property type="component" value="Unassembled WGS sequence"/>
</dbReference>
<feature type="transmembrane region" description="Helical" evidence="5">
    <location>
        <begin position="135"/>
        <end position="152"/>
    </location>
</feature>
<accession>A0A851HZN2</accession>
<feature type="transmembrane region" description="Helical" evidence="5">
    <location>
        <begin position="111"/>
        <end position="128"/>
    </location>
</feature>
<dbReference type="InterPro" id="IPR007016">
    <property type="entry name" value="O-antigen_ligase-rel_domated"/>
</dbReference>
<feature type="transmembrane region" description="Helical" evidence="5">
    <location>
        <begin position="377"/>
        <end position="398"/>
    </location>
</feature>
<evidence type="ECO:0000256" key="4">
    <source>
        <dbReference type="ARBA" id="ARBA00023136"/>
    </source>
</evidence>
<keyword evidence="3 5" id="KW-1133">Transmembrane helix</keyword>
<organism evidence="7 8">
    <name type="scientific">Marinobacter adhaerens</name>
    <dbReference type="NCBI Taxonomy" id="1033846"/>
    <lineage>
        <taxon>Bacteria</taxon>
        <taxon>Pseudomonadati</taxon>
        <taxon>Pseudomonadota</taxon>
        <taxon>Gammaproteobacteria</taxon>
        <taxon>Pseudomonadales</taxon>
        <taxon>Marinobacteraceae</taxon>
        <taxon>Marinobacter</taxon>
    </lineage>
</organism>
<protein>
    <submittedName>
        <fullName evidence="7">O-antigen ligase family protein</fullName>
    </submittedName>
</protein>
<dbReference type="EMBL" id="JABEVQ010000008">
    <property type="protein sequence ID" value="NWN92712.1"/>
    <property type="molecule type" value="Genomic_DNA"/>
</dbReference>
<keyword evidence="4 5" id="KW-0472">Membrane</keyword>
<keyword evidence="7" id="KW-0436">Ligase</keyword>
<comment type="caution">
    <text evidence="7">The sequence shown here is derived from an EMBL/GenBank/DDBJ whole genome shotgun (WGS) entry which is preliminary data.</text>
</comment>
<dbReference type="Pfam" id="PF04932">
    <property type="entry name" value="Wzy_C"/>
    <property type="match status" value="1"/>
</dbReference>
<dbReference type="GO" id="GO:0016874">
    <property type="term" value="F:ligase activity"/>
    <property type="evidence" value="ECO:0007669"/>
    <property type="project" value="UniProtKB-KW"/>
</dbReference>
<dbReference type="InterPro" id="IPR051533">
    <property type="entry name" value="WaaL-like"/>
</dbReference>
<reference evidence="7 8" key="1">
    <citation type="submission" date="2020-03" db="EMBL/GenBank/DDBJ databases">
        <title>Metagenomic, metatranscriptomic, and metabolomic analyses revealed the key microbes and metabolic features during the fermentation of ganjang, Korean traditional soy sauce.</title>
        <authorList>
            <person name="Chun B.H."/>
            <person name="Jeon C.O."/>
        </authorList>
    </citation>
    <scope>NUCLEOTIDE SEQUENCE [LARGE SCALE GENOMIC DNA]</scope>
    <source>
        <strain evidence="7 8">KG14</strain>
    </source>
</reference>
<name>A0A851HZN2_9GAMM</name>
<feature type="transmembrane region" description="Helical" evidence="5">
    <location>
        <begin position="215"/>
        <end position="231"/>
    </location>
</feature>
<dbReference type="GO" id="GO:0016020">
    <property type="term" value="C:membrane"/>
    <property type="evidence" value="ECO:0007669"/>
    <property type="project" value="UniProtKB-SubCell"/>
</dbReference>
<evidence type="ECO:0000256" key="3">
    <source>
        <dbReference type="ARBA" id="ARBA00022989"/>
    </source>
</evidence>
<evidence type="ECO:0000313" key="8">
    <source>
        <dbReference type="Proteomes" id="UP000536442"/>
    </source>
</evidence>
<evidence type="ECO:0000256" key="2">
    <source>
        <dbReference type="ARBA" id="ARBA00022692"/>
    </source>
</evidence>
<evidence type="ECO:0000259" key="6">
    <source>
        <dbReference type="Pfam" id="PF04932"/>
    </source>
</evidence>
<feature type="transmembrane region" description="Helical" evidence="5">
    <location>
        <begin position="164"/>
        <end position="184"/>
    </location>
</feature>
<evidence type="ECO:0000256" key="1">
    <source>
        <dbReference type="ARBA" id="ARBA00004141"/>
    </source>
</evidence>
<comment type="subcellular location">
    <subcellularLocation>
        <location evidence="1">Membrane</location>
        <topology evidence="1">Multi-pass membrane protein</topology>
    </subcellularLocation>
</comment>
<evidence type="ECO:0000313" key="7">
    <source>
        <dbReference type="EMBL" id="NWN92712.1"/>
    </source>
</evidence>
<keyword evidence="8" id="KW-1185">Reference proteome</keyword>
<feature type="transmembrane region" description="Helical" evidence="5">
    <location>
        <begin position="24"/>
        <end position="43"/>
    </location>
</feature>
<dbReference type="AlphaFoldDB" id="A0A851HZN2"/>
<keyword evidence="2 5" id="KW-0812">Transmembrane</keyword>
<feature type="transmembrane region" description="Helical" evidence="5">
    <location>
        <begin position="404"/>
        <end position="421"/>
    </location>
</feature>
<evidence type="ECO:0000256" key="5">
    <source>
        <dbReference type="SAM" id="Phobius"/>
    </source>
</evidence>
<sequence>METEIQTIIGRFMITRFNVNGSSFYYYALLLIIGTFPALSLIIDGYGSGVWYLLGVLGIAAFASKPTIVKSIIQDRRLLLLLSLPLAFVIWSFLIYHFIDPSDFAKSRFQRHTLLLICIPVTLLFYHLNFRTKDLLLCFSLSGIVFLVYWLLDDGAGRLDGLVHAIHFGNIALIIFILCCGASALQTRRHWFIISVVGGAGSLLAFIQAGSRGGVMALVLALLVIGFWFSISRNRIRHFTITLVLVMLAAGLSINFIPPLSDRYDATIQEVSKINNGQMYNSVGMRFMMWDASLEVAAHSPFIGSGFSAYRTEIFDRIEKDELKPIMSEFSSEPHNQFLYQLASHGLIGVFLFLLLVTVPLFYLASEKTVSDRASKILALTLSIIFLSFLFFGLTITLFDQRRVLQSFGLLYSLTAWFLSVKQKERIL</sequence>
<feature type="domain" description="O-antigen ligase-related" evidence="6">
    <location>
        <begin position="202"/>
        <end position="354"/>
    </location>
</feature>
<proteinExistence type="predicted"/>
<feature type="transmembrane region" description="Helical" evidence="5">
    <location>
        <begin position="238"/>
        <end position="257"/>
    </location>
</feature>
<gene>
    <name evidence="7" type="ORF">HLV39_14540</name>
</gene>
<dbReference type="PANTHER" id="PTHR37422">
    <property type="entry name" value="TEICHURONIC ACID BIOSYNTHESIS PROTEIN TUAE"/>
    <property type="match status" value="1"/>
</dbReference>
<feature type="transmembrane region" description="Helical" evidence="5">
    <location>
        <begin position="78"/>
        <end position="99"/>
    </location>
</feature>
<dbReference type="PANTHER" id="PTHR37422:SF13">
    <property type="entry name" value="LIPOPOLYSACCHARIDE BIOSYNTHESIS PROTEIN PA4999-RELATED"/>
    <property type="match status" value="1"/>
</dbReference>
<feature type="transmembrane region" description="Helical" evidence="5">
    <location>
        <begin position="338"/>
        <end position="365"/>
    </location>
</feature>
<feature type="transmembrane region" description="Helical" evidence="5">
    <location>
        <begin position="191"/>
        <end position="209"/>
    </location>
</feature>